<dbReference type="EMBL" id="LMTR01000031">
    <property type="protein sequence ID" value="KWT70500.1"/>
    <property type="molecule type" value="Genomic_DNA"/>
</dbReference>
<dbReference type="InterPro" id="IPR034904">
    <property type="entry name" value="FSCA_dom_sf"/>
</dbReference>
<dbReference type="STRING" id="121290.APY04_0944"/>
<dbReference type="PATRIC" id="fig|121290.4.peg.3047"/>
<sequence length="204" mass="21342">MDDGKPGASKIEAEQQELSVASTEQDVVAAPVEQTAEAAPGPVAHAPETENAGGTDVAAEADAAAAAYISESKPRRAPALMSETSGSDFRGATTPDGILSTDSDDPFLRDIIAALKTVYDPEIPADIYELGLIYAVDVDDDRNVVVTMTLTAPGCPVAGEMPKWVENAVNAVPGVANTSVTMTFDPPWDMGRMSDEARLALNMF</sequence>
<organism evidence="3 4">
    <name type="scientific">Hyphomicrobium sulfonivorans</name>
    <dbReference type="NCBI Taxonomy" id="121290"/>
    <lineage>
        <taxon>Bacteria</taxon>
        <taxon>Pseudomonadati</taxon>
        <taxon>Pseudomonadota</taxon>
        <taxon>Alphaproteobacteria</taxon>
        <taxon>Hyphomicrobiales</taxon>
        <taxon>Hyphomicrobiaceae</taxon>
        <taxon>Hyphomicrobium</taxon>
    </lineage>
</organism>
<evidence type="ECO:0000259" key="2">
    <source>
        <dbReference type="Pfam" id="PF01883"/>
    </source>
</evidence>
<accession>A0A120CX69</accession>
<feature type="domain" description="MIP18 family-like" evidence="2">
    <location>
        <begin position="109"/>
        <end position="180"/>
    </location>
</feature>
<name>A0A120CX69_HYPSL</name>
<protein>
    <submittedName>
        <fullName evidence="3">PaaD-like protein (DUF59) involved in Fe-S cluster assembly</fullName>
    </submittedName>
</protein>
<dbReference type="PANTHER" id="PTHR42831:SF1">
    <property type="entry name" value="FE-S PROTEIN MATURATION AUXILIARY FACTOR YITW"/>
    <property type="match status" value="1"/>
</dbReference>
<dbReference type="SUPFAM" id="SSF117916">
    <property type="entry name" value="Fe-S cluster assembly (FSCA) domain-like"/>
    <property type="match status" value="1"/>
</dbReference>
<dbReference type="Pfam" id="PF01883">
    <property type="entry name" value="FeS_assembly_P"/>
    <property type="match status" value="1"/>
</dbReference>
<feature type="region of interest" description="Disordered" evidence="1">
    <location>
        <begin position="1"/>
        <end position="54"/>
    </location>
</feature>
<evidence type="ECO:0000313" key="3">
    <source>
        <dbReference type="EMBL" id="KWT70500.1"/>
    </source>
</evidence>
<reference evidence="3 4" key="1">
    <citation type="submission" date="2015-10" db="EMBL/GenBank/DDBJ databases">
        <title>Transcriptomic analysis of a linuron degrading triple-species bacterial consortium.</title>
        <authorList>
            <person name="Albers P."/>
        </authorList>
    </citation>
    <scope>NUCLEOTIDE SEQUENCE [LARGE SCALE GENOMIC DNA]</scope>
    <source>
        <strain evidence="3 4">WDL6</strain>
    </source>
</reference>
<comment type="caution">
    <text evidence="3">The sequence shown here is derived from an EMBL/GenBank/DDBJ whole genome shotgun (WGS) entry which is preliminary data.</text>
</comment>
<keyword evidence="4" id="KW-1185">Reference proteome</keyword>
<dbReference type="PANTHER" id="PTHR42831">
    <property type="entry name" value="FE-S PROTEIN MATURATION AUXILIARY FACTOR YITW"/>
    <property type="match status" value="1"/>
</dbReference>
<dbReference type="Proteomes" id="UP000059074">
    <property type="component" value="Unassembled WGS sequence"/>
</dbReference>
<dbReference type="AlphaFoldDB" id="A0A120CX69"/>
<gene>
    <name evidence="3" type="ORF">APY04_0944</name>
</gene>
<proteinExistence type="predicted"/>
<evidence type="ECO:0000313" key="4">
    <source>
        <dbReference type="Proteomes" id="UP000059074"/>
    </source>
</evidence>
<dbReference type="InterPro" id="IPR014291">
    <property type="entry name" value="SUF_FeS_clus_asmbl-assoc"/>
</dbReference>
<evidence type="ECO:0000256" key="1">
    <source>
        <dbReference type="SAM" id="MobiDB-lite"/>
    </source>
</evidence>
<dbReference type="NCBIfam" id="TIGR02945">
    <property type="entry name" value="SUF_assoc"/>
    <property type="match status" value="1"/>
</dbReference>
<dbReference type="Gene3D" id="3.30.300.130">
    <property type="entry name" value="Fe-S cluster assembly (FSCA)"/>
    <property type="match status" value="1"/>
</dbReference>
<feature type="region of interest" description="Disordered" evidence="1">
    <location>
        <begin position="74"/>
        <end position="98"/>
    </location>
</feature>
<dbReference type="InterPro" id="IPR052339">
    <property type="entry name" value="Fe-S_Maturation_MIP18"/>
</dbReference>
<feature type="compositionally biased region" description="Polar residues" evidence="1">
    <location>
        <begin position="16"/>
        <end position="25"/>
    </location>
</feature>
<dbReference type="InterPro" id="IPR002744">
    <property type="entry name" value="MIP18-like"/>
</dbReference>